<dbReference type="Gene3D" id="1.10.220.100">
    <property type="entry name" value="conserved c-terminal region of ge- 1"/>
    <property type="match status" value="1"/>
</dbReference>
<dbReference type="Gene3D" id="6.10.140.270">
    <property type="match status" value="1"/>
</dbReference>
<dbReference type="InterPro" id="IPR044938">
    <property type="entry name" value="EDC4_C_sf"/>
</dbReference>
<feature type="compositionally biased region" description="Acidic residues" evidence="9">
    <location>
        <begin position="745"/>
        <end position="765"/>
    </location>
</feature>
<keyword evidence="5" id="KW-0677">Repeat</keyword>
<dbReference type="Proteomes" id="UP001186944">
    <property type="component" value="Unassembled WGS sequence"/>
</dbReference>
<evidence type="ECO:0000256" key="4">
    <source>
        <dbReference type="ARBA" id="ARBA00022574"/>
    </source>
</evidence>
<evidence type="ECO:0000256" key="7">
    <source>
        <dbReference type="PROSITE-ProRule" id="PRU00221"/>
    </source>
</evidence>
<feature type="domain" description="Enhancer of mRNA-decapping protein 4 WD40 repeat region" evidence="10">
    <location>
        <begin position="162"/>
        <end position="343"/>
    </location>
</feature>
<dbReference type="FunFam" id="1.10.220.100:FF:000001">
    <property type="entry name" value="Enhancer of mRNA-decapping protein 4"/>
    <property type="match status" value="1"/>
</dbReference>
<accession>A0AA88XYQ4</accession>
<evidence type="ECO:0000313" key="13">
    <source>
        <dbReference type="Proteomes" id="UP001186944"/>
    </source>
</evidence>
<comment type="subcellular location">
    <subcellularLocation>
        <location evidence="1">Cytoplasm</location>
        <location evidence="1">P-body</location>
    </subcellularLocation>
</comment>
<feature type="repeat" description="WD" evidence="7">
    <location>
        <begin position="195"/>
        <end position="236"/>
    </location>
</feature>
<dbReference type="SMART" id="SM00320">
    <property type="entry name" value="WD40"/>
    <property type="match status" value="2"/>
</dbReference>
<sequence>MMTMYDPPVPKQLITLQGTDAANSYSVYGREVEIVCSVPSLTEKTTTGSNKVKTTPVVKYEWESMHYIGNLVAVHRNNIYAAYSLRGKSGGIVRIVNRKTAERALLKDLVGRVVDVAFAHTDDIIIAAVDEIGNLFVHEIHEADDKKLTYPCQQNMNFHIGVNESAEIWNIDMVKIGHGTNTLSEDEAEYGLIRIQNHNQAIVDAAFSPDGTALATASLDGEVKFFQVNMNDNASPRCLHQWKPHDGKQLSCLFFLDDHRNSNSESQFWKFAVTGACNNQELRVWSCESWTCLQTLRFQCPSNLPMNFTSDPCMKAAMDLSASYLILSDIKRQVLYVLQIHQDGASNAAHVSSVSEFMLASPCLSFSILDASKKKFKKSLEDSHLDEITTGELDREETEETQEKSENQEASGIQLRLYTVHPKALQELLIRFRPESSAPSAPTPSISTISHDETGLRDALSDMSLSMDVSVADSEDVSRHQDPPQPVLLTPDAFTSPRKQQGATSVDQPVRASGSSTSSFTQVTGLNDELLSPHSSGNQSALSDTSTITHTPKDKVLASTFHDEGESITPLVEVDDAQQDVLNVSSQSKKSDSPPRGQERLNNVSLETFENVDESFTKTIDSAASVTMATGSGERSKDSTYRTTGFEVDPLSTSQNLQSTTHKDSYDENDEEVAEVLGEKYEQEEIPEVIDTKSPEGMEFSQPDFSQPEEEEERVTEGRSWPSPPQVAPETKRIQGEVSQRMDFMDEDVDDDDVDVRVEAEEDVDNQGSQERESELEEGDSGPQASKDQSSEEEEKPGRSQAAPVAAPIKEMAPIKEIHYKEVVETVDKEALRKLTESVQTLMTAMEAQNSRIEQLQYQLSEYQERQVEMHQQKLEREELHKMAHEAQPNIEEQLDKLESIVTSRVERMFAQHAQKEKGQRTQQLLKHTEGRERDQQEKLKQTVIQTINSAVASNVERQVRQEMRNVVLPNVTRILEPLKDQLHHELAQKLTATDSLLKDNIGKMVRSKQTIDTLAQSVCSVLQTPIQAAYREAFHNIVIPSFERATHNLFAQVNDTFVKGAKETIKHLDAHLEDIRQKHVDARDPIIGQLRKLTDTFQASAENIQKQVISTIHGQIKNEMQQSTNNLEDIVMQCVRQVVKEEVGVAVREQGATISDSVLNAMRSGAMTPVQMSPDPQHAQSQVLQLLRQGQLNAAFQQALSAANLDLVVFVCETVNPSQVFNQSPCPLQQPVLLSLIQQLSADIGNNTELKHKYLEEAVMNLDTGNPVTREHMKSVLFGLIQKLKAYIPSHPNDKTTRSLKMLQMASESLLK</sequence>
<dbReference type="Pfam" id="PF21289">
    <property type="entry name" value="EDC4_C"/>
    <property type="match status" value="1"/>
</dbReference>
<keyword evidence="6 8" id="KW-0175">Coiled coil</keyword>
<feature type="compositionally biased region" description="Basic and acidic residues" evidence="9">
    <location>
        <begin position="589"/>
        <end position="599"/>
    </location>
</feature>
<dbReference type="InterPro" id="IPR045152">
    <property type="entry name" value="EDC4-like"/>
</dbReference>
<evidence type="ECO:0000256" key="6">
    <source>
        <dbReference type="ARBA" id="ARBA00023054"/>
    </source>
</evidence>
<keyword evidence="13" id="KW-1185">Reference proteome</keyword>
<dbReference type="EMBL" id="VSWD01000012">
    <property type="protein sequence ID" value="KAK3085774.1"/>
    <property type="molecule type" value="Genomic_DNA"/>
</dbReference>
<evidence type="ECO:0000313" key="12">
    <source>
        <dbReference type="EMBL" id="KAK3085774.1"/>
    </source>
</evidence>
<feature type="compositionally biased region" description="Basic and acidic residues" evidence="9">
    <location>
        <begin position="927"/>
        <end position="939"/>
    </location>
</feature>
<dbReference type="InterPro" id="IPR015943">
    <property type="entry name" value="WD40/YVTN_repeat-like_dom_sf"/>
</dbReference>
<keyword evidence="3" id="KW-0963">Cytoplasm</keyword>
<feature type="compositionally biased region" description="Polar residues" evidence="9">
    <location>
        <begin position="651"/>
        <end position="660"/>
    </location>
</feature>
<evidence type="ECO:0000256" key="9">
    <source>
        <dbReference type="SAM" id="MobiDB-lite"/>
    </source>
</evidence>
<gene>
    <name evidence="12" type="ORF">FSP39_008550</name>
</gene>
<evidence type="ECO:0000256" key="2">
    <source>
        <dbReference type="ARBA" id="ARBA00009639"/>
    </source>
</evidence>
<dbReference type="GO" id="GO:0031087">
    <property type="term" value="P:deadenylation-independent decapping of nuclear-transcribed mRNA"/>
    <property type="evidence" value="ECO:0007669"/>
    <property type="project" value="InterPro"/>
</dbReference>
<feature type="region of interest" description="Disordered" evidence="9">
    <location>
        <begin position="912"/>
        <end position="939"/>
    </location>
</feature>
<feature type="region of interest" description="Disordered" evidence="9">
    <location>
        <begin position="567"/>
        <end position="602"/>
    </location>
</feature>
<feature type="compositionally biased region" description="Polar residues" evidence="9">
    <location>
        <begin position="497"/>
        <end position="525"/>
    </location>
</feature>
<evidence type="ECO:0000256" key="1">
    <source>
        <dbReference type="ARBA" id="ARBA00004201"/>
    </source>
</evidence>
<organism evidence="12 13">
    <name type="scientific">Pinctada imbricata</name>
    <name type="common">Atlantic pearl-oyster</name>
    <name type="synonym">Pinctada martensii</name>
    <dbReference type="NCBI Taxonomy" id="66713"/>
    <lineage>
        <taxon>Eukaryota</taxon>
        <taxon>Metazoa</taxon>
        <taxon>Spiralia</taxon>
        <taxon>Lophotrochozoa</taxon>
        <taxon>Mollusca</taxon>
        <taxon>Bivalvia</taxon>
        <taxon>Autobranchia</taxon>
        <taxon>Pteriomorphia</taxon>
        <taxon>Pterioida</taxon>
        <taxon>Pterioidea</taxon>
        <taxon>Pteriidae</taxon>
        <taxon>Pinctada</taxon>
    </lineage>
</organism>
<protein>
    <recommendedName>
        <fullName evidence="14">Enhancer of mRNA-decapping protein 4 WD40 repeat region domain-containing protein</fullName>
    </recommendedName>
</protein>
<dbReference type="InterPro" id="IPR001680">
    <property type="entry name" value="WD40_rpt"/>
</dbReference>
<keyword evidence="4 7" id="KW-0853">WD repeat</keyword>
<dbReference type="InterPro" id="IPR036322">
    <property type="entry name" value="WD40_repeat_dom_sf"/>
</dbReference>
<name>A0AA88XYQ4_PINIB</name>
<comment type="similarity">
    <text evidence="2">Belongs to the WD repeat EDC4 family.</text>
</comment>
<dbReference type="Pfam" id="PF16529">
    <property type="entry name" value="Ge1_WD40"/>
    <property type="match status" value="2"/>
</dbReference>
<feature type="region of interest" description="Disordered" evidence="9">
    <location>
        <begin position="387"/>
        <end position="413"/>
    </location>
</feature>
<reference evidence="12" key="1">
    <citation type="submission" date="2019-08" db="EMBL/GenBank/DDBJ databases">
        <title>The improved chromosome-level genome for the pearl oyster Pinctada fucata martensii using PacBio sequencing and Hi-C.</title>
        <authorList>
            <person name="Zheng Z."/>
        </authorList>
    </citation>
    <scope>NUCLEOTIDE SEQUENCE</scope>
    <source>
        <strain evidence="12">ZZ-2019</strain>
        <tissue evidence="12">Adductor muscle</tissue>
    </source>
</reference>
<dbReference type="PROSITE" id="PS50294">
    <property type="entry name" value="WD_REPEATS_REGION"/>
    <property type="match status" value="1"/>
</dbReference>
<evidence type="ECO:0008006" key="14">
    <source>
        <dbReference type="Google" id="ProtNLM"/>
    </source>
</evidence>
<dbReference type="GO" id="GO:0000932">
    <property type="term" value="C:P-body"/>
    <property type="evidence" value="ECO:0007669"/>
    <property type="project" value="UniProtKB-SubCell"/>
</dbReference>
<dbReference type="Gene3D" id="2.130.10.10">
    <property type="entry name" value="YVTN repeat-like/Quinoprotein amine dehydrogenase"/>
    <property type="match status" value="1"/>
</dbReference>
<proteinExistence type="inferred from homology"/>
<feature type="coiled-coil region" evidence="8">
    <location>
        <begin position="846"/>
        <end position="888"/>
    </location>
</feature>
<feature type="region of interest" description="Disordered" evidence="9">
    <location>
        <begin position="627"/>
        <end position="811"/>
    </location>
</feature>
<dbReference type="PANTHER" id="PTHR15598:SF5">
    <property type="entry name" value="ENHANCER OF MRNA-DECAPPING PROTEIN 4"/>
    <property type="match status" value="1"/>
</dbReference>
<dbReference type="PROSITE" id="PS50082">
    <property type="entry name" value="WD_REPEATS_2"/>
    <property type="match status" value="1"/>
</dbReference>
<evidence type="ECO:0000259" key="10">
    <source>
        <dbReference type="Pfam" id="PF16529"/>
    </source>
</evidence>
<feature type="region of interest" description="Disordered" evidence="9">
    <location>
        <begin position="470"/>
        <end position="549"/>
    </location>
</feature>
<feature type="domain" description="Enhancer of mRNA-decapping protein 4 C-terminal" evidence="11">
    <location>
        <begin position="1185"/>
        <end position="1304"/>
    </location>
</feature>
<dbReference type="SUPFAM" id="SSF50978">
    <property type="entry name" value="WD40 repeat-like"/>
    <property type="match status" value="1"/>
</dbReference>
<dbReference type="InterPro" id="IPR049404">
    <property type="entry name" value="EDC4_C"/>
</dbReference>
<evidence type="ECO:0000256" key="8">
    <source>
        <dbReference type="SAM" id="Coils"/>
    </source>
</evidence>
<comment type="caution">
    <text evidence="12">The sequence shown here is derived from an EMBL/GenBank/DDBJ whole genome shotgun (WGS) entry which is preliminary data.</text>
</comment>
<feature type="compositionally biased region" description="Polar residues" evidence="9">
    <location>
        <begin position="533"/>
        <end position="549"/>
    </location>
</feature>
<dbReference type="PANTHER" id="PTHR15598">
    <property type="entry name" value="ENHANCER OF MRNA-DECAPPING PROTEIN 4"/>
    <property type="match status" value="1"/>
</dbReference>
<feature type="domain" description="Enhancer of mRNA-decapping protein 4 WD40 repeat region" evidence="10">
    <location>
        <begin position="48"/>
        <end position="145"/>
    </location>
</feature>
<evidence type="ECO:0000259" key="11">
    <source>
        <dbReference type="Pfam" id="PF21289"/>
    </source>
</evidence>
<evidence type="ECO:0000256" key="3">
    <source>
        <dbReference type="ARBA" id="ARBA00022490"/>
    </source>
</evidence>
<evidence type="ECO:0000256" key="5">
    <source>
        <dbReference type="ARBA" id="ARBA00022737"/>
    </source>
</evidence>
<dbReference type="InterPro" id="IPR032401">
    <property type="entry name" value="EDC4_WD40"/>
</dbReference>